<feature type="compositionally biased region" description="Polar residues" evidence="1">
    <location>
        <begin position="76"/>
        <end position="87"/>
    </location>
</feature>
<dbReference type="EMBL" id="CP042193">
    <property type="protein sequence ID" value="QDS73517.1"/>
    <property type="molecule type" value="Genomic_DNA"/>
</dbReference>
<reference evidence="2 3" key="1">
    <citation type="submission" date="2019-07" db="EMBL/GenBank/DDBJ databases">
        <title>Finished genome of Venturia effusa.</title>
        <authorList>
            <person name="Young C.A."/>
            <person name="Cox M.P."/>
            <person name="Ganley A.R.D."/>
            <person name="David W.J."/>
        </authorList>
    </citation>
    <scope>NUCLEOTIDE SEQUENCE [LARGE SCALE GENOMIC DNA]</scope>
    <source>
        <strain evidence="3">albino</strain>
    </source>
</reference>
<evidence type="ECO:0000256" key="1">
    <source>
        <dbReference type="SAM" id="MobiDB-lite"/>
    </source>
</evidence>
<gene>
    <name evidence="2" type="ORF">FKW77_009478</name>
</gene>
<feature type="region of interest" description="Disordered" evidence="1">
    <location>
        <begin position="76"/>
        <end position="95"/>
    </location>
</feature>
<feature type="compositionally biased region" description="Polar residues" evidence="1">
    <location>
        <begin position="7"/>
        <end position="25"/>
    </location>
</feature>
<keyword evidence="3" id="KW-1185">Reference proteome</keyword>
<evidence type="ECO:0000313" key="3">
    <source>
        <dbReference type="Proteomes" id="UP000316270"/>
    </source>
</evidence>
<organism evidence="2 3">
    <name type="scientific">Venturia effusa</name>
    <dbReference type="NCBI Taxonomy" id="50376"/>
    <lineage>
        <taxon>Eukaryota</taxon>
        <taxon>Fungi</taxon>
        <taxon>Dikarya</taxon>
        <taxon>Ascomycota</taxon>
        <taxon>Pezizomycotina</taxon>
        <taxon>Dothideomycetes</taxon>
        <taxon>Pleosporomycetidae</taxon>
        <taxon>Venturiales</taxon>
        <taxon>Venturiaceae</taxon>
        <taxon>Venturia</taxon>
    </lineage>
</organism>
<name>A0A517LCZ6_9PEZI</name>
<dbReference type="AlphaFoldDB" id="A0A517LCZ6"/>
<protein>
    <submittedName>
        <fullName evidence="2">Uncharacterized protein</fullName>
    </submittedName>
</protein>
<dbReference type="Proteomes" id="UP000316270">
    <property type="component" value="Chromosome 9"/>
</dbReference>
<evidence type="ECO:0000313" key="2">
    <source>
        <dbReference type="EMBL" id="QDS73517.1"/>
    </source>
</evidence>
<sequence>MSYGCGTETSNGKSVQSAESTSRPVPSSAPESEVVPAPVDGGTVMDHGGIGNRLQSSIAKAKPNVAKNVQISSHGGLQIEFGNTGSDASDEKQWSSFEERLEVELDPIYAGAPIAWRTGRDVWRCAYCDWELTGESCSEKSCPGCKIVSKRVARRKASDKLPNTYDLSLPKS</sequence>
<feature type="region of interest" description="Disordered" evidence="1">
    <location>
        <begin position="1"/>
        <end position="51"/>
    </location>
</feature>
<proteinExistence type="predicted"/>
<accession>A0A517LCZ6</accession>